<comment type="caution">
    <text evidence="1">The sequence shown here is derived from an EMBL/GenBank/DDBJ whole genome shotgun (WGS) entry which is preliminary data.</text>
</comment>
<name>A0A0J1EJ04_RHOIS</name>
<dbReference type="PATRIC" id="fig|595434.4.peg.2045"/>
<dbReference type="EMBL" id="LECT01000017">
    <property type="protein sequence ID" value="KLU05504.1"/>
    <property type="molecule type" value="Genomic_DNA"/>
</dbReference>
<gene>
    <name evidence="1" type="ORF">RISK_002136</name>
</gene>
<proteinExistence type="predicted"/>
<evidence type="ECO:0000313" key="1">
    <source>
        <dbReference type="EMBL" id="KLU05504.1"/>
    </source>
</evidence>
<evidence type="ECO:0000313" key="2">
    <source>
        <dbReference type="Proteomes" id="UP000036367"/>
    </source>
</evidence>
<keyword evidence="2" id="KW-1185">Reference proteome</keyword>
<reference evidence="1" key="1">
    <citation type="submission" date="2015-05" db="EMBL/GenBank/DDBJ databases">
        <title>Permanent draft genome of Rhodopirellula islandicus K833.</title>
        <authorList>
            <person name="Kizina J."/>
            <person name="Richter M."/>
            <person name="Glockner F.O."/>
            <person name="Harder J."/>
        </authorList>
    </citation>
    <scope>NUCLEOTIDE SEQUENCE [LARGE SCALE GENOMIC DNA]</scope>
    <source>
        <strain evidence="1">K833</strain>
    </source>
</reference>
<sequence>MQFNDVFPAPMPAKPEVCLHLANDWKVLPGWPHPIAAPLSERAK</sequence>
<organism evidence="1 2">
    <name type="scientific">Rhodopirellula islandica</name>
    <dbReference type="NCBI Taxonomy" id="595434"/>
    <lineage>
        <taxon>Bacteria</taxon>
        <taxon>Pseudomonadati</taxon>
        <taxon>Planctomycetota</taxon>
        <taxon>Planctomycetia</taxon>
        <taxon>Pirellulales</taxon>
        <taxon>Pirellulaceae</taxon>
        <taxon>Rhodopirellula</taxon>
    </lineage>
</organism>
<dbReference type="AlphaFoldDB" id="A0A0J1EJ04"/>
<dbReference type="Proteomes" id="UP000036367">
    <property type="component" value="Unassembled WGS sequence"/>
</dbReference>
<accession>A0A0J1EJ04</accession>
<protein>
    <submittedName>
        <fullName evidence="1">Uncharacterized protein</fullName>
    </submittedName>
</protein>